<dbReference type="Gene3D" id="1.20.5.1700">
    <property type="match status" value="1"/>
</dbReference>
<dbReference type="InterPro" id="IPR012106">
    <property type="entry name" value="Phage_Mu_Gp1"/>
</dbReference>
<dbReference type="RefSeq" id="WP_177193539.1">
    <property type="nucleotide sequence ID" value="NZ_FOUU01000002.1"/>
</dbReference>
<dbReference type="EMBL" id="FOUU01000002">
    <property type="protein sequence ID" value="SFM68146.1"/>
    <property type="molecule type" value="Genomic_DNA"/>
</dbReference>
<dbReference type="AlphaFoldDB" id="A0A1I4SUH8"/>
<reference evidence="2 3" key="1">
    <citation type="submission" date="2016-10" db="EMBL/GenBank/DDBJ databases">
        <authorList>
            <person name="de Groot N.N."/>
        </authorList>
    </citation>
    <scope>NUCLEOTIDE SEQUENCE [LARGE SCALE GENOMIC DNA]</scope>
    <source>
        <strain evidence="2 3">DSM 9990</strain>
    </source>
</reference>
<dbReference type="STRING" id="39841.SAMN05660836_01173"/>
<name>A0A1I4SUH8_9BACT</name>
<sequence length="400" mass="45410">MRLNRKAYSHARSLIEAGKVDQSSKWSFTTEDENKLLGDPPDWERYGKWFLGVDPEADAETKAHYKYPFGKGGKLYRSALRAIRSRSAQHGHEDIFEASGKLLEMLDAEKEKNRCGSLEFNAYEPGRPVMVLPLGEVRGRDGRYWILERDDAERIVEQIKANGVDIVLDFDHRTYDYPSDGRAAGWFLADSFEVQEDGIYALLELTEAGKQAVESREYRYLSPAFWSQGTRILELESVGLTNIPNIPAIPALNKKEGTMNDDLKREINALKERNETLERELNAVKTERDQALLEINKLKGELEEFKKKELEREINELVEKAIADGKLAPAQKETAIKLGLNSKELLEELINSSPYDFRKLSVPQARDSQDDNNHGLDDATLQVCRMLGLKPEDVAKHAAS</sequence>
<protein>
    <submittedName>
        <fullName evidence="2">Mu-like prophage I protein</fullName>
    </submittedName>
</protein>
<gene>
    <name evidence="2" type="ORF">SAMN05660836_01173</name>
</gene>
<keyword evidence="3" id="KW-1185">Reference proteome</keyword>
<keyword evidence="1" id="KW-0175">Coiled coil</keyword>
<dbReference type="Pfam" id="PF10123">
    <property type="entry name" value="Mu-like_Pro"/>
    <property type="match status" value="1"/>
</dbReference>
<proteinExistence type="predicted"/>
<organism evidence="2 3">
    <name type="scientific">Thermodesulforhabdus norvegica</name>
    <dbReference type="NCBI Taxonomy" id="39841"/>
    <lineage>
        <taxon>Bacteria</taxon>
        <taxon>Pseudomonadati</taxon>
        <taxon>Thermodesulfobacteriota</taxon>
        <taxon>Syntrophobacteria</taxon>
        <taxon>Syntrophobacterales</taxon>
        <taxon>Thermodesulforhabdaceae</taxon>
        <taxon>Thermodesulforhabdus</taxon>
    </lineage>
</organism>
<dbReference type="Proteomes" id="UP000199611">
    <property type="component" value="Unassembled WGS sequence"/>
</dbReference>
<evidence type="ECO:0000313" key="2">
    <source>
        <dbReference type="EMBL" id="SFM68146.1"/>
    </source>
</evidence>
<evidence type="ECO:0000256" key="1">
    <source>
        <dbReference type="SAM" id="Coils"/>
    </source>
</evidence>
<accession>A0A1I4SUH8</accession>
<feature type="coiled-coil region" evidence="1">
    <location>
        <begin position="253"/>
        <end position="320"/>
    </location>
</feature>
<evidence type="ECO:0000313" key="3">
    <source>
        <dbReference type="Proteomes" id="UP000199611"/>
    </source>
</evidence>